<sequence length="111" mass="12038">MLPARATVRRTSRADSPPPRKPTATPTVRARSSWTNRPRRPLVPEVVTTRYRPQNGCPTSSGSATNASTFSWVTWRSVTQSSKRAISVFLSVTGSSAGSSTRSGRPAYSSR</sequence>
<dbReference type="EMBL" id="POUD01000347">
    <property type="protein sequence ID" value="PZG05670.1"/>
    <property type="molecule type" value="Genomic_DNA"/>
</dbReference>
<evidence type="ECO:0000313" key="3">
    <source>
        <dbReference type="Proteomes" id="UP000249304"/>
    </source>
</evidence>
<dbReference type="AlphaFoldDB" id="A0A2W2DX18"/>
<proteinExistence type="predicted"/>
<name>A0A2W2DX18_9ACTN</name>
<gene>
    <name evidence="2" type="ORF">C1J01_43195</name>
</gene>
<comment type="caution">
    <text evidence="2">The sequence shown here is derived from an EMBL/GenBank/DDBJ whole genome shotgun (WGS) entry which is preliminary data.</text>
</comment>
<evidence type="ECO:0000256" key="1">
    <source>
        <dbReference type="SAM" id="MobiDB-lite"/>
    </source>
</evidence>
<protein>
    <submittedName>
        <fullName evidence="2">Uncharacterized protein</fullName>
    </submittedName>
</protein>
<keyword evidence="3" id="KW-1185">Reference proteome</keyword>
<accession>A0A2W2DX18</accession>
<organism evidence="2 3">
    <name type="scientific">Nonomuraea aridisoli</name>
    <dbReference type="NCBI Taxonomy" id="2070368"/>
    <lineage>
        <taxon>Bacteria</taxon>
        <taxon>Bacillati</taxon>
        <taxon>Actinomycetota</taxon>
        <taxon>Actinomycetes</taxon>
        <taxon>Streptosporangiales</taxon>
        <taxon>Streptosporangiaceae</taxon>
        <taxon>Nonomuraea</taxon>
    </lineage>
</organism>
<feature type="compositionally biased region" description="Polar residues" evidence="1">
    <location>
        <begin position="24"/>
        <end position="36"/>
    </location>
</feature>
<evidence type="ECO:0000313" key="2">
    <source>
        <dbReference type="EMBL" id="PZG05670.1"/>
    </source>
</evidence>
<dbReference type="Proteomes" id="UP000249304">
    <property type="component" value="Unassembled WGS sequence"/>
</dbReference>
<feature type="region of interest" description="Disordered" evidence="1">
    <location>
        <begin position="1"/>
        <end position="64"/>
    </location>
</feature>
<reference evidence="2 3" key="1">
    <citation type="submission" date="2018-01" db="EMBL/GenBank/DDBJ databases">
        <title>Draft genome sequence of Nonomuraea sp. KC333.</title>
        <authorList>
            <person name="Sahin N."/>
            <person name="Saygin H."/>
            <person name="Ay H."/>
        </authorList>
    </citation>
    <scope>NUCLEOTIDE SEQUENCE [LARGE SCALE GENOMIC DNA]</scope>
    <source>
        <strain evidence="2 3">KC333</strain>
    </source>
</reference>